<dbReference type="InterPro" id="IPR005153">
    <property type="entry name" value="MbtH-like_dom"/>
</dbReference>
<dbReference type="SMART" id="SM00923">
    <property type="entry name" value="MbtH"/>
    <property type="match status" value="1"/>
</dbReference>
<protein>
    <submittedName>
        <fullName evidence="1">MbtH-like protein</fullName>
    </submittedName>
</protein>
<dbReference type="Gene3D" id="3.90.820.10">
    <property type="entry name" value="Structural Genomics, Unknown Function 30-nov-00 1gh9 Mol_id"/>
    <property type="match status" value="1"/>
</dbReference>
<proteinExistence type="predicted"/>
<dbReference type="SUPFAM" id="SSF160582">
    <property type="entry name" value="MbtH-like"/>
    <property type="match status" value="1"/>
</dbReference>
<dbReference type="EMBL" id="MH070261">
    <property type="protein sequence ID" value="AXV47757.1"/>
    <property type="molecule type" value="Genomic_DNA"/>
</dbReference>
<dbReference type="PANTHER" id="PTHR38444">
    <property type="entry name" value="ENTEROBACTIN BIOSYNTHESIS PROTEIN YBDZ"/>
    <property type="match status" value="1"/>
</dbReference>
<organism evidence="1">
    <name type="scientific">Streptomyces albidoflavus</name>
    <dbReference type="NCBI Taxonomy" id="1886"/>
    <lineage>
        <taxon>Bacteria</taxon>
        <taxon>Bacillati</taxon>
        <taxon>Actinomycetota</taxon>
        <taxon>Actinomycetes</taxon>
        <taxon>Kitasatosporales</taxon>
        <taxon>Streptomycetaceae</taxon>
        <taxon>Streptomyces</taxon>
        <taxon>Streptomyces albidoflavus group</taxon>
    </lineage>
</organism>
<evidence type="ECO:0000313" key="1">
    <source>
        <dbReference type="EMBL" id="AXV47757.1"/>
    </source>
</evidence>
<dbReference type="InterPro" id="IPR038020">
    <property type="entry name" value="MbtH-like_sf"/>
</dbReference>
<reference evidence="1" key="1">
    <citation type="submission" date="2018-03" db="EMBL/GenBank/DDBJ databases">
        <authorList>
            <person name="Keele B.F."/>
        </authorList>
    </citation>
    <scope>NUCLEOTIDE SEQUENCE</scope>
</reference>
<dbReference type="Pfam" id="PF03621">
    <property type="entry name" value="MbtH"/>
    <property type="match status" value="1"/>
</dbReference>
<accession>A0A385G0W2</accession>
<accession>A0A126Y569</accession>
<sequence>MRKGKLMENPFDDDNGIFYVLVNDENQHSLWPTFAKVPDGWTVVFGEDSRQNCLDYVEKNWTDMRPASLIREMDGVPATSRGTAAQTAVPA</sequence>
<dbReference type="InterPro" id="IPR037407">
    <property type="entry name" value="MLP_fam"/>
</dbReference>
<dbReference type="GO" id="GO:0019290">
    <property type="term" value="P:siderophore biosynthetic process"/>
    <property type="evidence" value="ECO:0007669"/>
    <property type="project" value="TreeGrafter"/>
</dbReference>
<dbReference type="GO" id="GO:0005829">
    <property type="term" value="C:cytosol"/>
    <property type="evidence" value="ECO:0007669"/>
    <property type="project" value="TreeGrafter"/>
</dbReference>
<name>A0A126Y569_9ACTN</name>
<dbReference type="PANTHER" id="PTHR38444:SF1">
    <property type="entry name" value="ENTEROBACTIN BIOSYNTHESIS PROTEIN YBDZ"/>
    <property type="match status" value="1"/>
</dbReference>
<dbReference type="AlphaFoldDB" id="A0A126Y569"/>